<comment type="caution">
    <text evidence="5">The sequence shown here is derived from an EMBL/GenBank/DDBJ whole genome shotgun (WGS) entry which is preliminary data.</text>
</comment>
<dbReference type="SUPFAM" id="SSF56112">
    <property type="entry name" value="Protein kinase-like (PK-like)"/>
    <property type="match status" value="1"/>
</dbReference>
<dbReference type="InterPro" id="IPR002110">
    <property type="entry name" value="Ankyrin_rpt"/>
</dbReference>
<dbReference type="Gene3D" id="1.10.510.10">
    <property type="entry name" value="Transferase(Phosphotransferase) domain 1"/>
    <property type="match status" value="1"/>
</dbReference>
<reference evidence="5 6" key="1">
    <citation type="submission" date="2024-02" db="EMBL/GenBank/DDBJ databases">
        <title>Discinaceae phylogenomics.</title>
        <authorList>
            <person name="Dirks A.C."/>
            <person name="James T.Y."/>
        </authorList>
    </citation>
    <scope>NUCLEOTIDE SEQUENCE [LARGE SCALE GENOMIC DNA]</scope>
    <source>
        <strain evidence="5 6">ACD0624</strain>
    </source>
</reference>
<organism evidence="5 6">
    <name type="scientific">Discina gigas</name>
    <dbReference type="NCBI Taxonomy" id="1032678"/>
    <lineage>
        <taxon>Eukaryota</taxon>
        <taxon>Fungi</taxon>
        <taxon>Dikarya</taxon>
        <taxon>Ascomycota</taxon>
        <taxon>Pezizomycotina</taxon>
        <taxon>Pezizomycetes</taxon>
        <taxon>Pezizales</taxon>
        <taxon>Discinaceae</taxon>
        <taxon>Discina</taxon>
    </lineage>
</organism>
<feature type="domain" description="Protein kinase" evidence="4">
    <location>
        <begin position="42"/>
        <end position="311"/>
    </location>
</feature>
<dbReference type="PANTHER" id="PTHR24188">
    <property type="entry name" value="ANKYRIN REPEAT PROTEIN"/>
    <property type="match status" value="1"/>
</dbReference>
<feature type="repeat" description="ANK" evidence="3">
    <location>
        <begin position="356"/>
        <end position="390"/>
    </location>
</feature>
<dbReference type="SMART" id="SM00220">
    <property type="entry name" value="S_TKc"/>
    <property type="match status" value="1"/>
</dbReference>
<dbReference type="Pfam" id="PF12796">
    <property type="entry name" value="Ank_2"/>
    <property type="match status" value="4"/>
</dbReference>
<dbReference type="Pfam" id="PF00069">
    <property type="entry name" value="Pkinase"/>
    <property type="match status" value="1"/>
</dbReference>
<feature type="repeat" description="ANK" evidence="3">
    <location>
        <begin position="589"/>
        <end position="621"/>
    </location>
</feature>
<dbReference type="PANTHER" id="PTHR24188:SF29">
    <property type="entry name" value="GH09064P"/>
    <property type="match status" value="1"/>
</dbReference>
<dbReference type="Proteomes" id="UP001447188">
    <property type="component" value="Unassembled WGS sequence"/>
</dbReference>
<keyword evidence="1" id="KW-0677">Repeat</keyword>
<dbReference type="EMBL" id="JBBBZM010000108">
    <property type="protein sequence ID" value="KAL0633935.1"/>
    <property type="molecule type" value="Genomic_DNA"/>
</dbReference>
<evidence type="ECO:0000256" key="1">
    <source>
        <dbReference type="ARBA" id="ARBA00022737"/>
    </source>
</evidence>
<gene>
    <name evidence="5" type="ORF">Q9L58_007117</name>
</gene>
<accession>A0ABR3GDE3</accession>
<dbReference type="InterPro" id="IPR011009">
    <property type="entry name" value="Kinase-like_dom_sf"/>
</dbReference>
<evidence type="ECO:0000313" key="6">
    <source>
        <dbReference type="Proteomes" id="UP001447188"/>
    </source>
</evidence>
<dbReference type="InterPro" id="IPR008271">
    <property type="entry name" value="Ser/Thr_kinase_AS"/>
</dbReference>
<feature type="repeat" description="ANK" evidence="3">
    <location>
        <begin position="457"/>
        <end position="489"/>
    </location>
</feature>
<feature type="repeat" description="ANK" evidence="3">
    <location>
        <begin position="523"/>
        <end position="555"/>
    </location>
</feature>
<dbReference type="PROSITE" id="PS50011">
    <property type="entry name" value="PROTEIN_KINASE_DOM"/>
    <property type="match status" value="1"/>
</dbReference>
<dbReference type="PRINTS" id="PR01415">
    <property type="entry name" value="ANKYRIN"/>
</dbReference>
<feature type="repeat" description="ANK" evidence="3">
    <location>
        <begin position="556"/>
        <end position="588"/>
    </location>
</feature>
<dbReference type="Pfam" id="PF13606">
    <property type="entry name" value="Ank_3"/>
    <property type="match status" value="1"/>
</dbReference>
<feature type="repeat" description="ANK" evidence="3">
    <location>
        <begin position="490"/>
        <end position="522"/>
    </location>
</feature>
<feature type="repeat" description="ANK" evidence="3">
    <location>
        <begin position="424"/>
        <end position="456"/>
    </location>
</feature>
<keyword evidence="2 3" id="KW-0040">ANK repeat</keyword>
<proteinExistence type="predicted"/>
<keyword evidence="6" id="KW-1185">Reference proteome</keyword>
<dbReference type="SMART" id="SM00248">
    <property type="entry name" value="ANK"/>
    <property type="match status" value="9"/>
</dbReference>
<dbReference type="PROSITE" id="PS00108">
    <property type="entry name" value="PROTEIN_KINASE_ST"/>
    <property type="match status" value="1"/>
</dbReference>
<sequence length="677" mass="74196">MSAVIDLSSFDEYKLNTKFGKGYCEHTITNESGLVETEKWSGGKHTLVGGGSFGEVWWESSGDKLRAVKRIYGRNIVPIKEKAYKNKPWVARELKALIEMGKYPNYFVVFFGWFEGNEGHIHFAMEYIENGDLGSYLKRRKIAGGPIPEDDTRSIARQLLEGLKIMHAKNFCHRDLKPQNILMVSFSPPRVKIADFGISKEVLEDGSLLSTEVGAKGYMAPEVTLRPFPMAYDTAVDIWSLGCVIYIILTHEHLFPPVHSFTLEAYSQDETHLALKLQRFSPAVVPFIAKLTRVEPSERLTAQQALRDRWLADPLSGKALAVQNARPGFRAVPLPRHGLTPVLVTQGRPWKEPQVGNPTPLHLAAETGDVERVMLLLEGEGGVDIEAMDRKNRTPLHFAAISGRLEVVNMLLEKGAVIEAVDIGKFTPLHWAAHSGHLKVVALLLEKGAAIEAAEGIKFTPLLSAAVFGHLEVARLLLEEGASIEAADTHGCTPLHMAAILGNLEVAKLMVEKGAVVEVVDVHGLTPLHYAASKGHFEVVKWLLEKGLIIEAVNIRGFTPLHMAAISGHLKVVELLLEMGAAIEAVDVKDFTPLHWAASKGYLEVVKLLLEKGAVVEAVNKDNRTPLLLATHSGFWEVEKLLLEVTEAVDTDDSGSVAAAGYLATESPKSPESPLSG</sequence>
<evidence type="ECO:0000256" key="3">
    <source>
        <dbReference type="PROSITE-ProRule" id="PRU00023"/>
    </source>
</evidence>
<dbReference type="PROSITE" id="PS50088">
    <property type="entry name" value="ANK_REPEAT"/>
    <property type="match status" value="8"/>
</dbReference>
<dbReference type="InterPro" id="IPR000719">
    <property type="entry name" value="Prot_kinase_dom"/>
</dbReference>
<evidence type="ECO:0000313" key="5">
    <source>
        <dbReference type="EMBL" id="KAL0633935.1"/>
    </source>
</evidence>
<evidence type="ECO:0000256" key="2">
    <source>
        <dbReference type="ARBA" id="ARBA00023043"/>
    </source>
</evidence>
<name>A0ABR3GDE3_9PEZI</name>
<protein>
    <recommendedName>
        <fullName evidence="4">Protein kinase domain-containing protein</fullName>
    </recommendedName>
</protein>
<feature type="repeat" description="ANK" evidence="3">
    <location>
        <begin position="391"/>
        <end position="423"/>
    </location>
</feature>
<dbReference type="PROSITE" id="PS50297">
    <property type="entry name" value="ANK_REP_REGION"/>
    <property type="match status" value="8"/>
</dbReference>
<dbReference type="Gene3D" id="1.25.40.20">
    <property type="entry name" value="Ankyrin repeat-containing domain"/>
    <property type="match status" value="5"/>
</dbReference>
<evidence type="ECO:0000259" key="4">
    <source>
        <dbReference type="PROSITE" id="PS50011"/>
    </source>
</evidence>
<dbReference type="InterPro" id="IPR036770">
    <property type="entry name" value="Ankyrin_rpt-contain_sf"/>
</dbReference>
<dbReference type="SUPFAM" id="SSF48403">
    <property type="entry name" value="Ankyrin repeat"/>
    <property type="match status" value="1"/>
</dbReference>